<evidence type="ECO:0000256" key="5">
    <source>
        <dbReference type="ARBA" id="ARBA00022419"/>
    </source>
</evidence>
<evidence type="ECO:0000256" key="4">
    <source>
        <dbReference type="ARBA" id="ARBA00012305"/>
    </source>
</evidence>
<comment type="catalytic activity">
    <reaction evidence="9 10">
        <text>oxaloacetate + phosphate = phosphoenolpyruvate + hydrogencarbonate</text>
        <dbReference type="Rhea" id="RHEA:28370"/>
        <dbReference type="ChEBI" id="CHEBI:16452"/>
        <dbReference type="ChEBI" id="CHEBI:17544"/>
        <dbReference type="ChEBI" id="CHEBI:43474"/>
        <dbReference type="ChEBI" id="CHEBI:58702"/>
        <dbReference type="EC" id="4.1.1.31"/>
    </reaction>
</comment>
<evidence type="ECO:0000256" key="12">
    <source>
        <dbReference type="PROSITE-ProRule" id="PRU10112"/>
    </source>
</evidence>
<dbReference type="InterPro" id="IPR018129">
    <property type="entry name" value="PEP_COase_Lys_AS"/>
</dbReference>
<proteinExistence type="inferred from homology"/>
<dbReference type="InterPro" id="IPR033129">
    <property type="entry name" value="PEPCASE_His_AS"/>
</dbReference>
<feature type="active site" evidence="10 11">
    <location>
        <position position="151"/>
    </location>
</feature>
<protein>
    <recommendedName>
        <fullName evidence="5 10">Phosphoenolpyruvate carboxylase</fullName>
        <shortName evidence="10">PEPC</shortName>
        <shortName evidence="10">PEPCase</shortName>
        <ecNumber evidence="4 10">4.1.1.31</ecNumber>
    </recommendedName>
</protein>
<comment type="function">
    <text evidence="2 10">Forms oxaloacetate, a four-carbon dicarboxylic acid source for the tricarboxylic acid cycle.</text>
</comment>
<evidence type="ECO:0000313" key="14">
    <source>
        <dbReference type="Proteomes" id="UP000241074"/>
    </source>
</evidence>
<dbReference type="GO" id="GO:0000287">
    <property type="term" value="F:magnesium ion binding"/>
    <property type="evidence" value="ECO:0007669"/>
    <property type="project" value="UniProtKB-UniRule"/>
</dbReference>
<evidence type="ECO:0000256" key="2">
    <source>
        <dbReference type="ARBA" id="ARBA00003670"/>
    </source>
</evidence>
<dbReference type="Pfam" id="PF00311">
    <property type="entry name" value="PEPcase"/>
    <property type="match status" value="1"/>
</dbReference>
<keyword evidence="8 10" id="KW-0120">Carbon dioxide fixation</keyword>
<dbReference type="RefSeq" id="WP_106893898.1">
    <property type="nucleotide sequence ID" value="NZ_CP027860.1"/>
</dbReference>
<organism evidence="13 14">
    <name type="scientific">Ahniella affigens</name>
    <dbReference type="NCBI Taxonomy" id="2021234"/>
    <lineage>
        <taxon>Bacteria</taxon>
        <taxon>Pseudomonadati</taxon>
        <taxon>Pseudomonadota</taxon>
        <taxon>Gammaproteobacteria</taxon>
        <taxon>Lysobacterales</taxon>
        <taxon>Rhodanobacteraceae</taxon>
        <taxon>Ahniella</taxon>
    </lineage>
</organism>
<dbReference type="PANTHER" id="PTHR30523:SF6">
    <property type="entry name" value="PHOSPHOENOLPYRUVATE CARBOXYLASE"/>
    <property type="match status" value="1"/>
</dbReference>
<keyword evidence="7 10" id="KW-0456">Lyase</keyword>
<dbReference type="InterPro" id="IPR022805">
    <property type="entry name" value="PEP_COase_bac/pln-type"/>
</dbReference>
<feature type="active site" evidence="10 12">
    <location>
        <position position="567"/>
    </location>
</feature>
<dbReference type="PROSITE" id="PS00781">
    <property type="entry name" value="PEPCASE_1"/>
    <property type="match status" value="1"/>
</dbReference>
<dbReference type="EC" id="4.1.1.31" evidence="4 10"/>
<dbReference type="GO" id="GO:0006099">
    <property type="term" value="P:tricarboxylic acid cycle"/>
    <property type="evidence" value="ECO:0007669"/>
    <property type="project" value="InterPro"/>
</dbReference>
<dbReference type="PROSITE" id="PS00393">
    <property type="entry name" value="PEPCASE_2"/>
    <property type="match status" value="1"/>
</dbReference>
<dbReference type="AlphaFoldDB" id="A0A2P1PYQ4"/>
<keyword evidence="6 10" id="KW-0460">Magnesium</keyword>
<dbReference type="KEGG" id="xba:C7S18_02855"/>
<evidence type="ECO:0000256" key="10">
    <source>
        <dbReference type="HAMAP-Rule" id="MF_00595"/>
    </source>
</evidence>
<keyword evidence="14" id="KW-1185">Reference proteome</keyword>
<reference evidence="13 14" key="1">
    <citation type="submission" date="2018-03" db="EMBL/GenBank/DDBJ databases">
        <title>Ahniella affigens gen. nov., sp. nov., a gammaproteobacterium isolated from sandy soil near a stream.</title>
        <authorList>
            <person name="Ko Y."/>
            <person name="Kim J.-H."/>
        </authorList>
    </citation>
    <scope>NUCLEOTIDE SEQUENCE [LARGE SCALE GENOMIC DNA]</scope>
    <source>
        <strain evidence="13 14">D13</strain>
    </source>
</reference>
<dbReference type="EMBL" id="CP027860">
    <property type="protein sequence ID" value="AVP99979.1"/>
    <property type="molecule type" value="Genomic_DNA"/>
</dbReference>
<dbReference type="SUPFAM" id="SSF51621">
    <property type="entry name" value="Phosphoenolpyruvate/pyruvate domain"/>
    <property type="match status" value="1"/>
</dbReference>
<accession>A0A2P1PYQ4</accession>
<dbReference type="InterPro" id="IPR021135">
    <property type="entry name" value="PEP_COase"/>
</dbReference>
<dbReference type="PRINTS" id="PR00150">
    <property type="entry name" value="PEPCARBXLASE"/>
</dbReference>
<dbReference type="GO" id="GO:0006107">
    <property type="term" value="P:oxaloacetate metabolic process"/>
    <property type="evidence" value="ECO:0007669"/>
    <property type="project" value="UniProtKB-UniRule"/>
</dbReference>
<evidence type="ECO:0000313" key="13">
    <source>
        <dbReference type="EMBL" id="AVP99979.1"/>
    </source>
</evidence>
<evidence type="ECO:0000256" key="3">
    <source>
        <dbReference type="ARBA" id="ARBA00008346"/>
    </source>
</evidence>
<reference evidence="13 14" key="2">
    <citation type="submission" date="2018-03" db="EMBL/GenBank/DDBJ databases">
        <authorList>
            <person name="Keele B.F."/>
        </authorList>
    </citation>
    <scope>NUCLEOTIDE SEQUENCE [LARGE SCALE GENOMIC DNA]</scope>
    <source>
        <strain evidence="13 14">D13</strain>
    </source>
</reference>
<comment type="similarity">
    <text evidence="3 10">Belongs to the PEPCase type 1 family.</text>
</comment>
<evidence type="ECO:0000256" key="8">
    <source>
        <dbReference type="ARBA" id="ARBA00023300"/>
    </source>
</evidence>
<evidence type="ECO:0000256" key="1">
    <source>
        <dbReference type="ARBA" id="ARBA00001946"/>
    </source>
</evidence>
<dbReference type="GO" id="GO:0008964">
    <property type="term" value="F:phosphoenolpyruvate carboxylase activity"/>
    <property type="evidence" value="ECO:0007669"/>
    <property type="project" value="UniProtKB-UniRule"/>
</dbReference>
<dbReference type="InterPro" id="IPR015813">
    <property type="entry name" value="Pyrv/PenolPyrv_kinase-like_dom"/>
</dbReference>
<dbReference type="Gene3D" id="1.20.1440.90">
    <property type="entry name" value="Phosphoenolpyruvate/pyruvate domain"/>
    <property type="match status" value="1"/>
</dbReference>
<comment type="subunit">
    <text evidence="10">Homotetramer.</text>
</comment>
<dbReference type="HAMAP" id="MF_00595">
    <property type="entry name" value="PEPcase_type1"/>
    <property type="match status" value="1"/>
</dbReference>
<dbReference type="Proteomes" id="UP000241074">
    <property type="component" value="Chromosome"/>
</dbReference>
<dbReference type="PANTHER" id="PTHR30523">
    <property type="entry name" value="PHOSPHOENOLPYRUVATE CARBOXYLASE"/>
    <property type="match status" value="1"/>
</dbReference>
<evidence type="ECO:0000256" key="11">
    <source>
        <dbReference type="PROSITE-ProRule" id="PRU10111"/>
    </source>
</evidence>
<name>A0A2P1PYQ4_9GAMM</name>
<evidence type="ECO:0000256" key="9">
    <source>
        <dbReference type="ARBA" id="ARBA00048995"/>
    </source>
</evidence>
<evidence type="ECO:0000256" key="7">
    <source>
        <dbReference type="ARBA" id="ARBA00023239"/>
    </source>
</evidence>
<evidence type="ECO:0000256" key="6">
    <source>
        <dbReference type="ARBA" id="ARBA00022842"/>
    </source>
</evidence>
<sequence>MDQDRLREVEFPPVDGPLKDDVRRLGALVGAMLAEQLGEDFYREVERLRTDAIRRREAALPVGMLFDAVQGKPPAEAERLARAFATYFQVVNVAERVHRIRRRRDYQIQVGGDQPGGLHEALTRAQALGFDADQVLAKFAELDIEPVFTAHPTEAVRQSLLQKEEEIVRCLLAEISGLRTPGESSTDWARMRTALTAGWQTATLSPVKPGVSDERDHVTHYLLEPIYRILPIFYEVLLDGFQRKFGLQPDLPRILRFATWVGGDMDGNPNVGPETIAETLAHQRKLIVKRYAGDLHQIGGLLSQTENLVSVSDTIMQRRDAYLLRLPAIAAQISPRHRDMPYRVLLRLIRARVEGIVDEREYAYRSASEFLDDLALIEDSLIANKGQHAGAFAVRRLRWRIRVFGFHLARLDVRQDSRVLSRVLKACDPELAAHAEPAARIADLAAGKAIAAQEIHEPQLARVKQVFATLTESRHRYGEQALGLFIISMAASAADVLTVLALARSGGLIDPSGHVCLDVAPLFETIEDLRAAPGTMRALFNDSVYRGHLLARGNRQFVMLGYSDSAKDGGLLTARFALETAQTSLLALATEFGMTLEFFHGRGGTVSRGGGKSTAAINAAPLGTMNGRLRVTEQGEVIHRKFGIDALALRTLAQTSASVFNVALSPPKADAREPVWHEAMAGMADRSLARYRQLVGEQQEFVQYFRAATPIDVIERMSLGSRPARRGGAAIRDLRAIPWVFAWTQSRCVLPGWFGLGSAIEAGIAQQGLPFMRAMAKDWRFFQTLLSDVEMVVAKSDMAIAQVFSQLSGPLHAQFYPIIQDEHARTRALLGEITERELLANDPRLARSIRLRNPYVDPMSLLQADLLARWRAEDRPEGDLLRALITCVQGVSQALQNTG</sequence>
<dbReference type="GO" id="GO:0015977">
    <property type="term" value="P:carbon fixation"/>
    <property type="evidence" value="ECO:0007669"/>
    <property type="project" value="UniProtKB-UniRule"/>
</dbReference>
<keyword evidence="13" id="KW-0670">Pyruvate</keyword>
<gene>
    <name evidence="10" type="primary">ppc</name>
    <name evidence="13" type="ORF">C7S18_02855</name>
</gene>
<dbReference type="NCBIfam" id="NF000584">
    <property type="entry name" value="PRK00009.1"/>
    <property type="match status" value="1"/>
</dbReference>
<dbReference type="GO" id="GO:0005829">
    <property type="term" value="C:cytosol"/>
    <property type="evidence" value="ECO:0007669"/>
    <property type="project" value="TreeGrafter"/>
</dbReference>
<dbReference type="OrthoDB" id="9768133at2"/>
<comment type="cofactor">
    <cofactor evidence="1 10">
        <name>Mg(2+)</name>
        <dbReference type="ChEBI" id="CHEBI:18420"/>
    </cofactor>
</comment>